<name>A0ACB8V422_9EURO</name>
<gene>
    <name evidence="1" type="ORF">LOY88_000783</name>
</gene>
<organism evidence="1">
    <name type="scientific">Ophidiomyces ophidiicola</name>
    <dbReference type="NCBI Taxonomy" id="1387563"/>
    <lineage>
        <taxon>Eukaryota</taxon>
        <taxon>Fungi</taxon>
        <taxon>Dikarya</taxon>
        <taxon>Ascomycota</taxon>
        <taxon>Pezizomycotina</taxon>
        <taxon>Eurotiomycetes</taxon>
        <taxon>Eurotiomycetidae</taxon>
        <taxon>Onygenales</taxon>
        <taxon>Onygenaceae</taxon>
        <taxon>Ophidiomyces</taxon>
    </lineage>
</organism>
<accession>A0ACB8V422</accession>
<protein>
    <submittedName>
        <fullName evidence="1">Uncharacterized protein</fullName>
    </submittedName>
</protein>
<dbReference type="EMBL" id="JALBCA010000008">
    <property type="protein sequence ID" value="KAI2392127.1"/>
    <property type="molecule type" value="Genomic_DNA"/>
</dbReference>
<evidence type="ECO:0000313" key="1">
    <source>
        <dbReference type="EMBL" id="KAI2392127.1"/>
    </source>
</evidence>
<proteinExistence type="predicted"/>
<sequence length="368" mass="41158">MSLWVCFDAISPAFVVAEQLQSQRFVFSFGPVASNLSLLVSLHNPQDPPTSEAGLLPRSRTRKEPFSQTVGRSHRLGVTVNENTELWIRKKWRFLTGVRVSQKDQKTTSFPPADDSQISPISPKSPIAAQSPPVDNKELTLQNTIYNAGKNFTPVSRRQSSASKANGACVDDDSSPKLKWDEANLYLTEQERTSTMKIDEPKTPYVPHYDIDQEDDEDDPDVGGIDAGDVAVDELDMCKSQKKGGRNRKAREDEIPDLDLGEAEETYWNDISEDSRITKTRSMSDSSMSGRSGKHVMMGDGCGEELRRTESQEAREKHIAFEEHRKKHYEMAGVKNLLGHPENIDDLDDDDDDGDSSQRPPPVPKLPK</sequence>
<comment type="caution">
    <text evidence="1">The sequence shown here is derived from an EMBL/GenBank/DDBJ whole genome shotgun (WGS) entry which is preliminary data.</text>
</comment>
<reference evidence="1" key="1">
    <citation type="journal article" date="2022" name="bioRxiv">
        <title>Population genetic analysis of Ophidiomyces ophidiicola, the causative agent of snake fungal disease, indicates recent introductions to the USA.</title>
        <authorList>
            <person name="Ladner J.T."/>
            <person name="Palmer J.M."/>
            <person name="Ettinger C.L."/>
            <person name="Stajich J.E."/>
            <person name="Farrell T.M."/>
            <person name="Glorioso B.M."/>
            <person name="Lawson B."/>
            <person name="Price S.J."/>
            <person name="Stengle A.G."/>
            <person name="Grear D.A."/>
            <person name="Lorch J.M."/>
        </authorList>
    </citation>
    <scope>NUCLEOTIDE SEQUENCE</scope>
    <source>
        <strain evidence="1">NWHC 24266-5</strain>
    </source>
</reference>